<sequence>MYRFKLEKFEGPLDLLLQLIEKQELNITDVSLAAVTEQYLNYLAERQDLPPEELADFLVVAAKLLLLKSRILLPDLFVDDEDEMAGGLAKQLEIYRRYVEAGRELARRLHRRHFSYARERLPVAETVTFSPPPSLTGDALRQVFIKVLENLKEFVRPMPELITRTVSLQERISVLRRLLEGGPEVNFQKILEDAQSRMEIIVSFLAILELIKQRCVVARQDGHGASIVLVRTSEDALVSL</sequence>
<dbReference type="STRING" id="1802407.A3I40_02965"/>
<gene>
    <name evidence="2" type="ORF">A3I40_02965</name>
</gene>
<evidence type="ECO:0000256" key="1">
    <source>
        <dbReference type="ARBA" id="ARBA00044777"/>
    </source>
</evidence>
<dbReference type="AlphaFoldDB" id="A0A1F7V9G4"/>
<proteinExistence type="predicted"/>
<comment type="caution">
    <text evidence="2">The sequence shown here is derived from an EMBL/GenBank/DDBJ whole genome shotgun (WGS) entry which is preliminary data.</text>
</comment>
<dbReference type="PANTHER" id="PTHR33969:SF2">
    <property type="entry name" value="SEGREGATION AND CONDENSATION PROTEIN A"/>
    <property type="match status" value="1"/>
</dbReference>
<dbReference type="EMBL" id="MGEP01000039">
    <property type="protein sequence ID" value="OGL87150.1"/>
    <property type="molecule type" value="Genomic_DNA"/>
</dbReference>
<accession>A0A1F7V9G4</accession>
<name>A0A1F7V9G4_9BACT</name>
<dbReference type="Gene3D" id="6.10.250.2410">
    <property type="match status" value="1"/>
</dbReference>
<organism evidence="2 3">
    <name type="scientific">Candidatus Uhrbacteria bacterium RIFCSPLOWO2_02_FULL_48_12</name>
    <dbReference type="NCBI Taxonomy" id="1802407"/>
    <lineage>
        <taxon>Bacteria</taxon>
        <taxon>Candidatus Uhriibacteriota</taxon>
    </lineage>
</organism>
<dbReference type="InterPro" id="IPR003768">
    <property type="entry name" value="ScpA"/>
</dbReference>
<dbReference type="Pfam" id="PF02616">
    <property type="entry name" value="SMC_ScpA"/>
    <property type="match status" value="1"/>
</dbReference>
<evidence type="ECO:0000313" key="2">
    <source>
        <dbReference type="EMBL" id="OGL87150.1"/>
    </source>
</evidence>
<dbReference type="Proteomes" id="UP000178723">
    <property type="component" value="Unassembled WGS sequence"/>
</dbReference>
<dbReference type="PANTHER" id="PTHR33969">
    <property type="entry name" value="SEGREGATION AND CONDENSATION PROTEIN A"/>
    <property type="match status" value="1"/>
</dbReference>
<evidence type="ECO:0000313" key="3">
    <source>
        <dbReference type="Proteomes" id="UP000178723"/>
    </source>
</evidence>
<protein>
    <recommendedName>
        <fullName evidence="1">Segregation and condensation protein A</fullName>
    </recommendedName>
</protein>
<reference evidence="2 3" key="1">
    <citation type="journal article" date="2016" name="Nat. Commun.">
        <title>Thousands of microbial genomes shed light on interconnected biogeochemical processes in an aquifer system.</title>
        <authorList>
            <person name="Anantharaman K."/>
            <person name="Brown C.T."/>
            <person name="Hug L.A."/>
            <person name="Sharon I."/>
            <person name="Castelle C.J."/>
            <person name="Probst A.J."/>
            <person name="Thomas B.C."/>
            <person name="Singh A."/>
            <person name="Wilkins M.J."/>
            <person name="Karaoz U."/>
            <person name="Brodie E.L."/>
            <person name="Williams K.H."/>
            <person name="Hubbard S.S."/>
            <person name="Banfield J.F."/>
        </authorList>
    </citation>
    <scope>NUCLEOTIDE SEQUENCE [LARGE SCALE GENOMIC DNA]</scope>
</reference>